<dbReference type="InterPro" id="IPR011990">
    <property type="entry name" value="TPR-like_helical_dom_sf"/>
</dbReference>
<dbReference type="Pfam" id="PF08238">
    <property type="entry name" value="Sel1"/>
    <property type="match status" value="5"/>
</dbReference>
<evidence type="ECO:0008006" key="4">
    <source>
        <dbReference type="Google" id="ProtNLM"/>
    </source>
</evidence>
<feature type="region of interest" description="Disordered" evidence="2">
    <location>
        <begin position="1"/>
        <end position="49"/>
    </location>
</feature>
<accession>A0A7R9W9W6</accession>
<dbReference type="PANTHER" id="PTHR11102">
    <property type="entry name" value="SEL-1-LIKE PROTEIN"/>
    <property type="match status" value="1"/>
</dbReference>
<reference evidence="3" key="1">
    <citation type="submission" date="2021-01" db="EMBL/GenBank/DDBJ databases">
        <authorList>
            <person name="Corre E."/>
            <person name="Pelletier E."/>
            <person name="Niang G."/>
            <person name="Scheremetjew M."/>
            <person name="Finn R."/>
            <person name="Kale V."/>
            <person name="Holt S."/>
            <person name="Cochrane G."/>
            <person name="Meng A."/>
            <person name="Brown T."/>
            <person name="Cohen L."/>
        </authorList>
    </citation>
    <scope>NUCLEOTIDE SEQUENCE</scope>
    <source>
        <strain evidence="3">CCMP147</strain>
    </source>
</reference>
<dbReference type="Gene3D" id="1.25.40.10">
    <property type="entry name" value="Tetratricopeptide repeat domain"/>
    <property type="match status" value="1"/>
</dbReference>
<dbReference type="InterPro" id="IPR050767">
    <property type="entry name" value="Sel1_AlgK"/>
</dbReference>
<dbReference type="EMBL" id="HBED01033188">
    <property type="protein sequence ID" value="CAD8317805.1"/>
    <property type="molecule type" value="Transcribed_RNA"/>
</dbReference>
<gene>
    <name evidence="3" type="ORF">TDUB1175_LOCUS16600</name>
</gene>
<dbReference type="SUPFAM" id="SSF81901">
    <property type="entry name" value="HCP-like"/>
    <property type="match status" value="1"/>
</dbReference>
<dbReference type="InterPro" id="IPR006597">
    <property type="entry name" value="Sel1-like"/>
</dbReference>
<dbReference type="AlphaFoldDB" id="A0A7R9W9W6"/>
<feature type="region of interest" description="Disordered" evidence="2">
    <location>
        <begin position="131"/>
        <end position="162"/>
    </location>
</feature>
<evidence type="ECO:0000256" key="2">
    <source>
        <dbReference type="SAM" id="MobiDB-lite"/>
    </source>
</evidence>
<comment type="similarity">
    <text evidence="1">Belongs to the sel-1 family.</text>
</comment>
<proteinExistence type="inferred from homology"/>
<dbReference type="SMART" id="SM00671">
    <property type="entry name" value="SEL1"/>
    <property type="match status" value="5"/>
</dbReference>
<evidence type="ECO:0000256" key="1">
    <source>
        <dbReference type="ARBA" id="ARBA00038101"/>
    </source>
</evidence>
<dbReference type="PANTHER" id="PTHR11102:SF160">
    <property type="entry name" value="ERAD-ASSOCIATED E3 UBIQUITIN-PROTEIN LIGASE COMPONENT HRD3"/>
    <property type="match status" value="1"/>
</dbReference>
<organism evidence="3">
    <name type="scientific">Pseudictyota dubia</name>
    <dbReference type="NCBI Taxonomy" id="2749911"/>
    <lineage>
        <taxon>Eukaryota</taxon>
        <taxon>Sar</taxon>
        <taxon>Stramenopiles</taxon>
        <taxon>Ochrophyta</taxon>
        <taxon>Bacillariophyta</taxon>
        <taxon>Mediophyceae</taxon>
        <taxon>Biddulphiophycidae</taxon>
        <taxon>Eupodiscales</taxon>
        <taxon>Odontellaceae</taxon>
        <taxon>Pseudictyota</taxon>
    </lineage>
</organism>
<sequence length="339" mass="36451">MTSTTANSSDGRSVGDASVPSLPPLYFQGKNAAAAPPPPASHPTAAAASSDILSLPPELAQQCLSGFCDWGDLARLSAVRSSWSGLVRDAADAGGRDAKWELAGAMLEGTRGMGRNPAKAIEYLRGLAGVTLSEDEENDSEQDENDEDTEGDDEDKKDEADDEVVFAPAMRKLATCYLTGDGADKDTAHGLRWLKAAYRHGKDIDAAHELAVIYEYGEHDVKIDVVAAAEWFRVAAEGGHVEAMAEYALCCELGCGREQSDDDALDWYMKAAEAGHVTSKFSVAEAYEEARGVPQSDEEACLWYYKAAVEGDEDSKRALRRLRDIARIVLPGWEGVLDA</sequence>
<feature type="compositionally biased region" description="Acidic residues" evidence="2">
    <location>
        <begin position="133"/>
        <end position="162"/>
    </location>
</feature>
<feature type="compositionally biased region" description="Polar residues" evidence="2">
    <location>
        <begin position="1"/>
        <end position="11"/>
    </location>
</feature>
<protein>
    <recommendedName>
        <fullName evidence="4">F-box domain-containing protein</fullName>
    </recommendedName>
</protein>
<name>A0A7R9W9W6_9STRA</name>
<evidence type="ECO:0000313" key="3">
    <source>
        <dbReference type="EMBL" id="CAD8317805.1"/>
    </source>
</evidence>